<dbReference type="InterPro" id="IPR011006">
    <property type="entry name" value="CheY-like_superfamily"/>
</dbReference>
<dbReference type="InterPro" id="IPR036890">
    <property type="entry name" value="HATPase_C_sf"/>
</dbReference>
<dbReference type="CDD" id="cd00082">
    <property type="entry name" value="HisKA"/>
    <property type="match status" value="1"/>
</dbReference>
<dbReference type="Gene3D" id="3.40.50.2300">
    <property type="match status" value="1"/>
</dbReference>
<dbReference type="CDD" id="cd00130">
    <property type="entry name" value="PAS"/>
    <property type="match status" value="1"/>
</dbReference>
<keyword evidence="13" id="KW-1185">Reference proteome</keyword>
<dbReference type="RefSeq" id="WP_053234960.1">
    <property type="nucleotide sequence ID" value="NZ_CP011125.1"/>
</dbReference>
<protein>
    <recommendedName>
        <fullName evidence="2">histidine kinase</fullName>
        <ecNumber evidence="2">2.7.13.3</ecNumber>
    </recommendedName>
</protein>
<dbReference type="STRING" id="927083.DB32_004885"/>
<gene>
    <name evidence="12" type="ORF">DB32_004885</name>
</gene>
<evidence type="ECO:0000259" key="8">
    <source>
        <dbReference type="PROSITE" id="PS50109"/>
    </source>
</evidence>
<evidence type="ECO:0000256" key="2">
    <source>
        <dbReference type="ARBA" id="ARBA00012438"/>
    </source>
</evidence>
<dbReference type="Gene3D" id="1.10.287.130">
    <property type="match status" value="1"/>
</dbReference>
<keyword evidence="7" id="KW-0175">Coiled coil</keyword>
<dbReference type="InterPro" id="IPR005467">
    <property type="entry name" value="His_kinase_dom"/>
</dbReference>
<evidence type="ECO:0000259" key="9">
    <source>
        <dbReference type="PROSITE" id="PS50110"/>
    </source>
</evidence>
<dbReference type="SMART" id="SM00448">
    <property type="entry name" value="REC"/>
    <property type="match status" value="1"/>
</dbReference>
<evidence type="ECO:0000313" key="12">
    <source>
        <dbReference type="EMBL" id="AKF07736.1"/>
    </source>
</evidence>
<dbReference type="PANTHER" id="PTHR43047:SF64">
    <property type="entry name" value="HISTIDINE KINASE CONTAINING CHEY-HOMOLOGOUS RECEIVER DOMAIN AND PAS DOMAIN-RELATED"/>
    <property type="match status" value="1"/>
</dbReference>
<dbReference type="Gene3D" id="3.30.565.10">
    <property type="entry name" value="Histidine kinase-like ATPase, C-terminal domain"/>
    <property type="match status" value="1"/>
</dbReference>
<feature type="domain" description="Histidine kinase" evidence="8">
    <location>
        <begin position="150"/>
        <end position="363"/>
    </location>
</feature>
<keyword evidence="5" id="KW-0418">Kinase</keyword>
<dbReference type="InterPro" id="IPR036097">
    <property type="entry name" value="HisK_dim/P_sf"/>
</dbReference>
<dbReference type="Pfam" id="PF08447">
    <property type="entry name" value="PAS_3"/>
    <property type="match status" value="1"/>
</dbReference>
<dbReference type="OrthoDB" id="5438911at2"/>
<feature type="coiled-coil region" evidence="7">
    <location>
        <begin position="116"/>
        <end position="150"/>
    </location>
</feature>
<dbReference type="Proteomes" id="UP000034883">
    <property type="component" value="Chromosome"/>
</dbReference>
<dbReference type="InterPro" id="IPR000700">
    <property type="entry name" value="PAS-assoc_C"/>
</dbReference>
<evidence type="ECO:0000256" key="3">
    <source>
        <dbReference type="ARBA" id="ARBA00022553"/>
    </source>
</evidence>
<evidence type="ECO:0000256" key="6">
    <source>
        <dbReference type="PROSITE-ProRule" id="PRU00169"/>
    </source>
</evidence>
<dbReference type="SUPFAM" id="SSF47226">
    <property type="entry name" value="Histidine-containing phosphotransfer domain, HPT domain"/>
    <property type="match status" value="1"/>
</dbReference>
<feature type="domain" description="PAC" evidence="11">
    <location>
        <begin position="79"/>
        <end position="132"/>
    </location>
</feature>
<dbReference type="AlphaFoldDB" id="A0A0F6W580"/>
<dbReference type="SMART" id="SM00091">
    <property type="entry name" value="PAS"/>
    <property type="match status" value="1"/>
</dbReference>
<dbReference type="Gene3D" id="3.30.450.20">
    <property type="entry name" value="PAS domain"/>
    <property type="match status" value="1"/>
</dbReference>
<evidence type="ECO:0000256" key="7">
    <source>
        <dbReference type="SAM" id="Coils"/>
    </source>
</evidence>
<dbReference type="PROSITE" id="PS50109">
    <property type="entry name" value="HIS_KIN"/>
    <property type="match status" value="1"/>
</dbReference>
<proteinExistence type="predicted"/>
<dbReference type="InterPro" id="IPR003661">
    <property type="entry name" value="HisK_dim/P_dom"/>
</dbReference>
<dbReference type="EC" id="2.7.13.3" evidence="2"/>
<sequence length="628" mass="68895">MRDDEPPYRAIADSTYDWETWIDEHDRVRWVNPAVQRLTGYEPDECLAMPGFPLAIVHPDDRARAAEVLRSAREGRTGNDVELRIVRKDGSTRFVAISWQPLIVPADGARRGLRTSVRDIQERKIAEERLREAERQASRSAHERAELLATLSHELRSPLQCIAGFAELLAREPLDGERRRWLELVSVQSDTLLRLVEDLLEHASPGGPPVLRRMSFDLAALVEHEVDAMRPRVHDGVVLGAAIDERARGTFEGDPDQLRRVLANLLSNATRFTKRGRIDVRLAVDEDELVLEVRDTGVGMSDALLEHAREPFVQGAPGASSRSGVGLGLAIVDRLLDAMGGTLALESHEGQGTRAVVRFRLSRTSAAAQPGTPAVEHDPRVADVRVLVVDDSDPARELLGAMFRTLGVHVDTVEDGRSALERARSERYDLVVIDYHMPELDGLETARLVRAETHLASTRPVLALLTANVLAEPRHDPVGAGLDVVLVKPLRLDHARGLVRLAIDGADRARTVVAPPRRAGIDEIDREVVHDLASVRGADGTTLLVRTVARVRAHAADAIAKMRASEPRAGDAHALKGLVASIGARRAAERAGALETALREGLAREVIEARIDALERDLDRALTTLDAM</sequence>
<evidence type="ECO:0000256" key="1">
    <source>
        <dbReference type="ARBA" id="ARBA00000085"/>
    </source>
</evidence>
<comment type="catalytic activity">
    <reaction evidence="1">
        <text>ATP + protein L-histidine = ADP + protein N-phospho-L-histidine.</text>
        <dbReference type="EC" id="2.7.13.3"/>
    </reaction>
</comment>
<dbReference type="SUPFAM" id="SSF47384">
    <property type="entry name" value="Homodimeric domain of signal transducing histidine kinase"/>
    <property type="match status" value="1"/>
</dbReference>
<dbReference type="Pfam" id="PF00072">
    <property type="entry name" value="Response_reg"/>
    <property type="match status" value="1"/>
</dbReference>
<name>A0A0F6W580_9BACT</name>
<evidence type="ECO:0000256" key="4">
    <source>
        <dbReference type="ARBA" id="ARBA00022679"/>
    </source>
</evidence>
<evidence type="ECO:0000259" key="10">
    <source>
        <dbReference type="PROSITE" id="PS50112"/>
    </source>
</evidence>
<dbReference type="InterPro" id="IPR004358">
    <property type="entry name" value="Sig_transdc_His_kin-like_C"/>
</dbReference>
<dbReference type="KEGG" id="samy:DB32_004885"/>
<dbReference type="GO" id="GO:0000155">
    <property type="term" value="F:phosphorelay sensor kinase activity"/>
    <property type="evidence" value="ECO:0007669"/>
    <property type="project" value="InterPro"/>
</dbReference>
<dbReference type="SUPFAM" id="SSF55874">
    <property type="entry name" value="ATPase domain of HSP90 chaperone/DNA topoisomerase II/histidine kinase"/>
    <property type="match status" value="1"/>
</dbReference>
<dbReference type="InterPro" id="IPR000014">
    <property type="entry name" value="PAS"/>
</dbReference>
<evidence type="ECO:0000256" key="5">
    <source>
        <dbReference type="ARBA" id="ARBA00022777"/>
    </source>
</evidence>
<feature type="domain" description="PAS" evidence="10">
    <location>
        <begin position="4"/>
        <end position="76"/>
    </location>
</feature>
<dbReference type="SMART" id="SM00388">
    <property type="entry name" value="HisKA"/>
    <property type="match status" value="1"/>
</dbReference>
<dbReference type="PANTHER" id="PTHR43047">
    <property type="entry name" value="TWO-COMPONENT HISTIDINE PROTEIN KINASE"/>
    <property type="match status" value="1"/>
</dbReference>
<dbReference type="PROSITE" id="PS50110">
    <property type="entry name" value="RESPONSE_REGULATORY"/>
    <property type="match status" value="1"/>
</dbReference>
<dbReference type="InterPro" id="IPR003594">
    <property type="entry name" value="HATPase_dom"/>
</dbReference>
<dbReference type="Pfam" id="PF00512">
    <property type="entry name" value="HisKA"/>
    <property type="match status" value="1"/>
</dbReference>
<dbReference type="NCBIfam" id="TIGR00229">
    <property type="entry name" value="sensory_box"/>
    <property type="match status" value="1"/>
</dbReference>
<dbReference type="InterPro" id="IPR036641">
    <property type="entry name" value="HPT_dom_sf"/>
</dbReference>
<accession>A0A0F6W580</accession>
<evidence type="ECO:0000259" key="11">
    <source>
        <dbReference type="PROSITE" id="PS50113"/>
    </source>
</evidence>
<dbReference type="Gene3D" id="1.20.120.160">
    <property type="entry name" value="HPT domain"/>
    <property type="match status" value="1"/>
</dbReference>
<dbReference type="Pfam" id="PF02518">
    <property type="entry name" value="HATPase_c"/>
    <property type="match status" value="1"/>
</dbReference>
<dbReference type="InterPro" id="IPR013655">
    <property type="entry name" value="PAS_fold_3"/>
</dbReference>
<reference evidence="12 13" key="1">
    <citation type="submission" date="2015-03" db="EMBL/GenBank/DDBJ databases">
        <title>Genome assembly of Sandaracinus amylolyticus DSM 53668.</title>
        <authorList>
            <person name="Sharma G."/>
            <person name="Subramanian S."/>
        </authorList>
    </citation>
    <scope>NUCLEOTIDE SEQUENCE [LARGE SCALE GENOMIC DNA]</scope>
    <source>
        <strain evidence="12 13">DSM 53668</strain>
    </source>
</reference>
<dbReference type="PRINTS" id="PR00344">
    <property type="entry name" value="BCTRLSENSOR"/>
</dbReference>
<dbReference type="SMART" id="SM00387">
    <property type="entry name" value="HATPase_c"/>
    <property type="match status" value="1"/>
</dbReference>
<dbReference type="PROSITE" id="PS50112">
    <property type="entry name" value="PAS"/>
    <property type="match status" value="1"/>
</dbReference>
<keyword evidence="3 6" id="KW-0597">Phosphoprotein</keyword>
<feature type="modified residue" description="4-aspartylphosphate" evidence="6">
    <location>
        <position position="434"/>
    </location>
</feature>
<organism evidence="12 13">
    <name type="scientific">Sandaracinus amylolyticus</name>
    <dbReference type="NCBI Taxonomy" id="927083"/>
    <lineage>
        <taxon>Bacteria</taxon>
        <taxon>Pseudomonadati</taxon>
        <taxon>Myxococcota</taxon>
        <taxon>Polyangia</taxon>
        <taxon>Polyangiales</taxon>
        <taxon>Sandaracinaceae</taxon>
        <taxon>Sandaracinus</taxon>
    </lineage>
</organism>
<dbReference type="SUPFAM" id="SSF52172">
    <property type="entry name" value="CheY-like"/>
    <property type="match status" value="1"/>
</dbReference>
<keyword evidence="4" id="KW-0808">Transferase</keyword>
<feature type="domain" description="Response regulatory" evidence="9">
    <location>
        <begin position="385"/>
        <end position="503"/>
    </location>
</feature>
<dbReference type="PROSITE" id="PS50113">
    <property type="entry name" value="PAC"/>
    <property type="match status" value="1"/>
</dbReference>
<dbReference type="CDD" id="cd17546">
    <property type="entry name" value="REC_hyHK_CKI1_RcsC-like"/>
    <property type="match status" value="1"/>
</dbReference>
<dbReference type="InterPro" id="IPR035965">
    <property type="entry name" value="PAS-like_dom_sf"/>
</dbReference>
<dbReference type="SUPFAM" id="SSF55785">
    <property type="entry name" value="PYP-like sensor domain (PAS domain)"/>
    <property type="match status" value="1"/>
</dbReference>
<evidence type="ECO:0000313" key="13">
    <source>
        <dbReference type="Proteomes" id="UP000034883"/>
    </source>
</evidence>
<dbReference type="InterPro" id="IPR001789">
    <property type="entry name" value="Sig_transdc_resp-reg_receiver"/>
</dbReference>
<dbReference type="EMBL" id="CP011125">
    <property type="protein sequence ID" value="AKF07736.1"/>
    <property type="molecule type" value="Genomic_DNA"/>
</dbReference>